<accession>A0A2R8FG62</accession>
<reference evidence="1" key="1">
    <citation type="submission" date="2018-03" db="EMBL/GenBank/DDBJ databases">
        <authorList>
            <person name="Keele B.F."/>
        </authorList>
    </citation>
    <scope>NUCLEOTIDE SEQUENCE</scope>
    <source>
        <strain evidence="1">ACA-DC 1533</strain>
    </source>
</reference>
<dbReference type="AlphaFoldDB" id="A0A2R8FG62"/>
<evidence type="ECO:0000313" key="1">
    <source>
        <dbReference type="EMBL" id="SPO49444.1"/>
    </source>
</evidence>
<gene>
    <name evidence="1" type="ORF">PLAC02_P38</name>
</gene>
<proteinExistence type="predicted"/>
<protein>
    <submittedName>
        <fullName evidence="1">Uncharacterized protein</fullName>
    </submittedName>
</protein>
<sequence length="49" mass="5889">MESCYGRHQTHLTLPTHFFVIIKLYKQKERDINDKTNYTEKLAEDTDSE</sequence>
<organism evidence="1">
    <name type="scientific">Ligilactobacillus acidipiscis</name>
    <dbReference type="NCBI Taxonomy" id="89059"/>
    <lineage>
        <taxon>Bacteria</taxon>
        <taxon>Bacillati</taxon>
        <taxon>Bacillota</taxon>
        <taxon>Bacilli</taxon>
        <taxon>Lactobacillales</taxon>
        <taxon>Lactobacillaceae</taxon>
        <taxon>Ligilactobacillus</taxon>
    </lineage>
</organism>
<dbReference type="EMBL" id="LT996085">
    <property type="protein sequence ID" value="SPO49444.1"/>
    <property type="molecule type" value="Genomic_DNA"/>
</dbReference>
<geneLocation type="plasmid" evidence="1">
    <name>pLAC2</name>
</geneLocation>
<name>A0A2R8FG62_9LACO</name>
<keyword evidence="1" id="KW-0614">Plasmid</keyword>